<dbReference type="EMBL" id="SMGQ01000014">
    <property type="protein sequence ID" value="TCK92436.1"/>
    <property type="molecule type" value="Genomic_DNA"/>
</dbReference>
<comment type="caution">
    <text evidence="2">The sequence shown here is derived from an EMBL/GenBank/DDBJ whole genome shotgun (WGS) entry which is preliminary data.</text>
</comment>
<keyword evidence="3" id="KW-1185">Reference proteome</keyword>
<dbReference type="NCBIfam" id="TIGR02839">
    <property type="entry name" value="spore_V_AE"/>
    <property type="match status" value="1"/>
</dbReference>
<dbReference type="InterPro" id="IPR014204">
    <property type="entry name" value="Spore_V_AE"/>
</dbReference>
<feature type="transmembrane region" description="Helical" evidence="1">
    <location>
        <begin position="86"/>
        <end position="115"/>
    </location>
</feature>
<keyword evidence="1" id="KW-0812">Transmembrane</keyword>
<dbReference type="Pfam" id="PF03862">
    <property type="entry name" value="SpoVAC_SpoVAEB"/>
    <property type="match status" value="1"/>
</dbReference>
<proteinExistence type="predicted"/>
<name>A0A4R1MIH7_9FIRM</name>
<evidence type="ECO:0000256" key="1">
    <source>
        <dbReference type="SAM" id="Phobius"/>
    </source>
</evidence>
<evidence type="ECO:0000313" key="3">
    <source>
        <dbReference type="Proteomes" id="UP000294545"/>
    </source>
</evidence>
<organism evidence="2 3">
    <name type="scientific">Natranaerovirga hydrolytica</name>
    <dbReference type="NCBI Taxonomy" id="680378"/>
    <lineage>
        <taxon>Bacteria</taxon>
        <taxon>Bacillati</taxon>
        <taxon>Bacillota</taxon>
        <taxon>Clostridia</taxon>
        <taxon>Lachnospirales</taxon>
        <taxon>Natranaerovirgaceae</taxon>
        <taxon>Natranaerovirga</taxon>
    </lineage>
</organism>
<keyword evidence="1" id="KW-1133">Transmembrane helix</keyword>
<feature type="transmembrane region" description="Helical" evidence="1">
    <location>
        <begin position="57"/>
        <end position="74"/>
    </location>
</feature>
<dbReference type="PANTHER" id="PTHR38450:SF2">
    <property type="entry name" value="STAGE V SPORULATION PROTEIN AEB"/>
    <property type="match status" value="1"/>
</dbReference>
<feature type="transmembrane region" description="Helical" evidence="1">
    <location>
        <begin position="35"/>
        <end position="51"/>
    </location>
</feature>
<dbReference type="AlphaFoldDB" id="A0A4R1MIH7"/>
<dbReference type="Proteomes" id="UP000294545">
    <property type="component" value="Unassembled WGS sequence"/>
</dbReference>
<reference evidence="2 3" key="1">
    <citation type="submission" date="2019-03" db="EMBL/GenBank/DDBJ databases">
        <title>Genomic Encyclopedia of Type Strains, Phase IV (KMG-IV): sequencing the most valuable type-strain genomes for metagenomic binning, comparative biology and taxonomic classification.</title>
        <authorList>
            <person name="Goeker M."/>
        </authorList>
    </citation>
    <scope>NUCLEOTIDE SEQUENCE [LARGE SCALE GENOMIC DNA]</scope>
    <source>
        <strain evidence="2 3">DSM 24176</strain>
    </source>
</reference>
<dbReference type="PANTHER" id="PTHR38450">
    <property type="entry name" value="STAGE V SPORULATION PROTEIN AC-RELATED"/>
    <property type="match status" value="1"/>
</dbReference>
<evidence type="ECO:0000313" key="2">
    <source>
        <dbReference type="EMBL" id="TCK92436.1"/>
    </source>
</evidence>
<feature type="transmembrane region" description="Helical" evidence="1">
    <location>
        <begin position="6"/>
        <end position="23"/>
    </location>
</feature>
<protein>
    <submittedName>
        <fullName evidence="2">Stage V sporulation protein AE</fullName>
    </submittedName>
</protein>
<dbReference type="InterPro" id="IPR005562">
    <property type="entry name" value="SpoVA"/>
</dbReference>
<accession>A0A4R1MIH7</accession>
<gene>
    <name evidence="2" type="ORF">EDC19_2171</name>
</gene>
<keyword evidence="1" id="KW-0472">Membrane</keyword>
<sequence>MDIMEYIRVFIVGGLICLIAQILMDTTKLMPARILVIYVALGTILTGLKIYQPIVDFAGAGATVPLLGFGYSLGKGVMRAVDQHGFLGIFTGGLSATAGGIGAAIVFGYIAALLFNPKAKQ</sequence>